<dbReference type="OrthoDB" id="5403729at2759"/>
<dbReference type="EMBL" id="JACCJC010000005">
    <property type="protein sequence ID" value="KAF6239732.1"/>
    <property type="molecule type" value="Genomic_DNA"/>
</dbReference>
<evidence type="ECO:0008006" key="3">
    <source>
        <dbReference type="Google" id="ProtNLM"/>
    </source>
</evidence>
<dbReference type="Proteomes" id="UP000578531">
    <property type="component" value="Unassembled WGS sequence"/>
</dbReference>
<dbReference type="AlphaFoldDB" id="A0A8H6G384"/>
<proteinExistence type="predicted"/>
<evidence type="ECO:0000313" key="1">
    <source>
        <dbReference type="EMBL" id="KAF6239732.1"/>
    </source>
</evidence>
<gene>
    <name evidence="1" type="ORF">HO173_002278</name>
</gene>
<reference evidence="1 2" key="1">
    <citation type="journal article" date="2020" name="Genomics">
        <title>Complete, high-quality genomes from long-read metagenomic sequencing of two wolf lichen thalli reveals enigmatic genome architecture.</title>
        <authorList>
            <person name="McKenzie S.K."/>
            <person name="Walston R.F."/>
            <person name="Allen J.L."/>
        </authorList>
    </citation>
    <scope>NUCLEOTIDE SEQUENCE [LARGE SCALE GENOMIC DNA]</scope>
    <source>
        <strain evidence="1">WasteWater2</strain>
    </source>
</reference>
<evidence type="ECO:0000313" key="2">
    <source>
        <dbReference type="Proteomes" id="UP000578531"/>
    </source>
</evidence>
<accession>A0A8H6G384</accession>
<sequence length="215" mass="23950">MSDTAIKTALATLDSLEARLQKVHWYLSGSEEVEDTLKQVAAQGRDDTVQARLARLENNLGKLSSRSPVVRDLLKLHASHPDFFHPTTTDVPTTLSTPEILAIVNSCAPSYQTTASRLNAIKDLPIPPAAASASLVALQPRLSKLELLQNEQARDMAGLRKRSARAIQRWYELGVLGESDCWTEWEGRVVEVEKRVRREEGRMAKETEEDEAYGD</sequence>
<organism evidence="1 2">
    <name type="scientific">Letharia columbiana</name>
    <dbReference type="NCBI Taxonomy" id="112416"/>
    <lineage>
        <taxon>Eukaryota</taxon>
        <taxon>Fungi</taxon>
        <taxon>Dikarya</taxon>
        <taxon>Ascomycota</taxon>
        <taxon>Pezizomycotina</taxon>
        <taxon>Lecanoromycetes</taxon>
        <taxon>OSLEUM clade</taxon>
        <taxon>Lecanoromycetidae</taxon>
        <taxon>Lecanorales</taxon>
        <taxon>Lecanorineae</taxon>
        <taxon>Parmeliaceae</taxon>
        <taxon>Letharia</taxon>
    </lineage>
</organism>
<protein>
    <recommendedName>
        <fullName evidence="3">Nuclear distribution protein RO10</fullName>
    </recommendedName>
</protein>
<dbReference type="RefSeq" id="XP_037169007.1">
    <property type="nucleotide sequence ID" value="XM_037304212.1"/>
</dbReference>
<keyword evidence="2" id="KW-1185">Reference proteome</keyword>
<dbReference type="GeneID" id="59283952"/>
<comment type="caution">
    <text evidence="1">The sequence shown here is derived from an EMBL/GenBank/DDBJ whole genome shotgun (WGS) entry which is preliminary data.</text>
</comment>
<name>A0A8H6G384_9LECA</name>